<evidence type="ECO:0000256" key="1">
    <source>
        <dbReference type="SAM" id="MobiDB-lite"/>
    </source>
</evidence>
<accession>A0ABD3AIH8</accession>
<evidence type="ECO:0000313" key="2">
    <source>
        <dbReference type="EMBL" id="KAL3530448.1"/>
    </source>
</evidence>
<dbReference type="EMBL" id="JBJUIK010000004">
    <property type="protein sequence ID" value="KAL3530448.1"/>
    <property type="molecule type" value="Genomic_DNA"/>
</dbReference>
<organism evidence="2 3">
    <name type="scientific">Cinchona calisaya</name>
    <dbReference type="NCBI Taxonomy" id="153742"/>
    <lineage>
        <taxon>Eukaryota</taxon>
        <taxon>Viridiplantae</taxon>
        <taxon>Streptophyta</taxon>
        <taxon>Embryophyta</taxon>
        <taxon>Tracheophyta</taxon>
        <taxon>Spermatophyta</taxon>
        <taxon>Magnoliopsida</taxon>
        <taxon>eudicotyledons</taxon>
        <taxon>Gunneridae</taxon>
        <taxon>Pentapetalae</taxon>
        <taxon>asterids</taxon>
        <taxon>lamiids</taxon>
        <taxon>Gentianales</taxon>
        <taxon>Rubiaceae</taxon>
        <taxon>Cinchonoideae</taxon>
        <taxon>Cinchoneae</taxon>
        <taxon>Cinchona</taxon>
    </lineage>
</organism>
<dbReference type="AlphaFoldDB" id="A0ABD3AIH8"/>
<feature type="region of interest" description="Disordered" evidence="1">
    <location>
        <begin position="1"/>
        <end position="20"/>
    </location>
</feature>
<keyword evidence="3" id="KW-1185">Reference proteome</keyword>
<dbReference type="InterPro" id="IPR027417">
    <property type="entry name" value="P-loop_NTPase"/>
</dbReference>
<sequence>MLRPGNSSTSPDRDSSSRERTFGVVAKLDLMDKGSNAPDVRIEHIFLMFGRVLEGRSERLQHPWVGIVSCSQAEINKNHLESVIRQRILSIIALINKTIDELNAELDCTGWPIGVDGGLKVNIFFSISSIELPASCTNFKNLKKKFGNLKNLWKRVKSNGDSGDGDNDGQKVVTENWWKKKVKLMVIVATAMNRRWRLCCEFCKIGLVDGGNAHKVVTASITISINKGLLVKKARKFAKKNLHSVLPQRRKHKAFAQEEILLFHVLEIPSLARVIEVAHKGRLGLI</sequence>
<dbReference type="PANTHER" id="PTHR11566:SF223">
    <property type="entry name" value="PROTEIN 1C, PUTATIVE, EXPRESSED-RELATED"/>
    <property type="match status" value="1"/>
</dbReference>
<feature type="compositionally biased region" description="Basic and acidic residues" evidence="1">
    <location>
        <begin position="11"/>
        <end position="20"/>
    </location>
</feature>
<dbReference type="PANTHER" id="PTHR11566">
    <property type="entry name" value="DYNAMIN"/>
    <property type="match status" value="1"/>
</dbReference>
<dbReference type="Proteomes" id="UP001630127">
    <property type="component" value="Unassembled WGS sequence"/>
</dbReference>
<dbReference type="InterPro" id="IPR022812">
    <property type="entry name" value="Dynamin"/>
</dbReference>
<protein>
    <submittedName>
        <fullName evidence="2">Uncharacterized protein</fullName>
    </submittedName>
</protein>
<dbReference type="Gene3D" id="3.40.50.300">
    <property type="entry name" value="P-loop containing nucleotide triphosphate hydrolases"/>
    <property type="match status" value="1"/>
</dbReference>
<gene>
    <name evidence="2" type="ORF">ACH5RR_009770</name>
</gene>
<reference evidence="2 3" key="1">
    <citation type="submission" date="2024-11" db="EMBL/GenBank/DDBJ databases">
        <title>A near-complete genome assembly of Cinchona calisaya.</title>
        <authorList>
            <person name="Lian D.C."/>
            <person name="Zhao X.W."/>
            <person name="Wei L."/>
        </authorList>
    </citation>
    <scope>NUCLEOTIDE SEQUENCE [LARGE SCALE GENOMIC DNA]</scope>
    <source>
        <tissue evidence="2">Nenye</tissue>
    </source>
</reference>
<comment type="caution">
    <text evidence="2">The sequence shown here is derived from an EMBL/GenBank/DDBJ whole genome shotgun (WGS) entry which is preliminary data.</text>
</comment>
<proteinExistence type="predicted"/>
<evidence type="ECO:0000313" key="3">
    <source>
        <dbReference type="Proteomes" id="UP001630127"/>
    </source>
</evidence>
<name>A0ABD3AIH8_9GENT</name>